<evidence type="ECO:0000313" key="3">
    <source>
        <dbReference type="EMBL" id="WUQ82682.1"/>
    </source>
</evidence>
<dbReference type="InterPro" id="IPR013783">
    <property type="entry name" value="Ig-like_fold"/>
</dbReference>
<keyword evidence="4" id="KW-1185">Reference proteome</keyword>
<evidence type="ECO:0000259" key="2">
    <source>
        <dbReference type="SMART" id="SM00429"/>
    </source>
</evidence>
<dbReference type="InterPro" id="IPR002909">
    <property type="entry name" value="IPT_dom"/>
</dbReference>
<keyword evidence="1" id="KW-0732">Signal</keyword>
<feature type="domain" description="IPT/TIG" evidence="2">
    <location>
        <begin position="178"/>
        <end position="256"/>
    </location>
</feature>
<dbReference type="SUPFAM" id="SSF81296">
    <property type="entry name" value="E set domains"/>
    <property type="match status" value="1"/>
</dbReference>
<dbReference type="Pfam" id="PF01833">
    <property type="entry name" value="TIG"/>
    <property type="match status" value="1"/>
</dbReference>
<evidence type="ECO:0000256" key="1">
    <source>
        <dbReference type="SAM" id="SignalP"/>
    </source>
</evidence>
<feature type="chain" id="PRO_5045899129" evidence="1">
    <location>
        <begin position="30"/>
        <end position="257"/>
    </location>
</feature>
<dbReference type="Proteomes" id="UP001432222">
    <property type="component" value="Chromosome"/>
</dbReference>
<gene>
    <name evidence="3" type="ORF">OHA16_06625</name>
</gene>
<evidence type="ECO:0000313" key="4">
    <source>
        <dbReference type="Proteomes" id="UP001432222"/>
    </source>
</evidence>
<name>A0ABZ1TYB6_9ACTN</name>
<dbReference type="CDD" id="cd00102">
    <property type="entry name" value="IPT"/>
    <property type="match status" value="1"/>
</dbReference>
<protein>
    <submittedName>
        <fullName evidence="3">IPT/TIG domain-containing protein</fullName>
    </submittedName>
</protein>
<accession>A0ABZ1TYB6</accession>
<proteinExistence type="predicted"/>
<sequence>MITRLVRGGLAAALAVTTLTVAAAAVATAAPTVVATAVSGPNVTVTQAGNYPIFPVDNTSFSVTWKSTGTADVTGVTRLTVDLPPGLTTTGALMYSTPYDYTFTQTVSPDGRRLEAVFTGTRAPGRSDFMKVQVSSHGTRPSGVITVTAANKDDADPSDNVSRYLLGSGLQAPVTPAAPAVTALAPSTGPAAGGTAVTITGTGLTNGFALFGNTPANGSCTDTACVVTAPAGSGTVPVTLVAPGGSAATPTAFTYTP</sequence>
<organism evidence="3 4">
    <name type="scientific">Kitasatospora purpeofusca</name>
    <dbReference type="NCBI Taxonomy" id="67352"/>
    <lineage>
        <taxon>Bacteria</taxon>
        <taxon>Bacillati</taxon>
        <taxon>Actinomycetota</taxon>
        <taxon>Actinomycetes</taxon>
        <taxon>Kitasatosporales</taxon>
        <taxon>Streptomycetaceae</taxon>
        <taxon>Kitasatospora</taxon>
    </lineage>
</organism>
<dbReference type="RefSeq" id="WP_328953733.1">
    <property type="nucleotide sequence ID" value="NZ_CP108110.1"/>
</dbReference>
<dbReference type="SMART" id="SM00429">
    <property type="entry name" value="IPT"/>
    <property type="match status" value="1"/>
</dbReference>
<dbReference type="InterPro" id="IPR014756">
    <property type="entry name" value="Ig_E-set"/>
</dbReference>
<dbReference type="EMBL" id="CP108110">
    <property type="protein sequence ID" value="WUQ82682.1"/>
    <property type="molecule type" value="Genomic_DNA"/>
</dbReference>
<feature type="signal peptide" evidence="1">
    <location>
        <begin position="1"/>
        <end position="29"/>
    </location>
</feature>
<reference evidence="3" key="1">
    <citation type="submission" date="2022-10" db="EMBL/GenBank/DDBJ databases">
        <title>The complete genomes of actinobacterial strains from the NBC collection.</title>
        <authorList>
            <person name="Joergensen T.S."/>
            <person name="Alvarez Arevalo M."/>
            <person name="Sterndorff E.B."/>
            <person name="Faurdal D."/>
            <person name="Vuksanovic O."/>
            <person name="Mourched A.-S."/>
            <person name="Charusanti P."/>
            <person name="Shaw S."/>
            <person name="Blin K."/>
            <person name="Weber T."/>
        </authorList>
    </citation>
    <scope>NUCLEOTIDE SEQUENCE</scope>
    <source>
        <strain evidence="3">NBC_00222</strain>
    </source>
</reference>
<dbReference type="Gene3D" id="2.60.40.10">
    <property type="entry name" value="Immunoglobulins"/>
    <property type="match status" value="1"/>
</dbReference>